<comment type="caution">
    <text evidence="1">The sequence shown here is derived from an EMBL/GenBank/DDBJ whole genome shotgun (WGS) entry which is preliminary data.</text>
</comment>
<gene>
    <name evidence="1" type="ORF">V1478_001610</name>
</gene>
<reference evidence="1 2" key="1">
    <citation type="journal article" date="2024" name="Ann. Entomol. Soc. Am.">
        <title>Genomic analyses of the southern and eastern yellowjacket wasps (Hymenoptera: Vespidae) reveal evolutionary signatures of social life.</title>
        <authorList>
            <person name="Catto M.A."/>
            <person name="Caine P.B."/>
            <person name="Orr S.E."/>
            <person name="Hunt B.G."/>
            <person name="Goodisman M.A.D."/>
        </authorList>
    </citation>
    <scope>NUCLEOTIDE SEQUENCE [LARGE SCALE GENOMIC DNA]</scope>
    <source>
        <strain evidence="1">233</strain>
        <tissue evidence="1">Head and thorax</tissue>
    </source>
</reference>
<name>A0ABD2C1X7_VESSQ</name>
<dbReference type="Proteomes" id="UP001607302">
    <property type="component" value="Unassembled WGS sequence"/>
</dbReference>
<evidence type="ECO:0000313" key="2">
    <source>
        <dbReference type="Proteomes" id="UP001607302"/>
    </source>
</evidence>
<evidence type="ECO:0000313" key="1">
    <source>
        <dbReference type="EMBL" id="KAL2739044.1"/>
    </source>
</evidence>
<keyword evidence="2" id="KW-1185">Reference proteome</keyword>
<accession>A0ABD2C1X7</accession>
<proteinExistence type="predicted"/>
<dbReference type="AlphaFoldDB" id="A0ABD2C1X7"/>
<dbReference type="EMBL" id="JAUDFV010000025">
    <property type="protein sequence ID" value="KAL2739044.1"/>
    <property type="molecule type" value="Genomic_DNA"/>
</dbReference>
<sequence length="102" mass="11838">MTNHFVIKEEVNDLLSETLANLILNDNFDIENKVKDFTMPKFSTEKIQEYRAQKKAMKTKNPLKIAIKCKREYRASKKNLKAAIILQNDSTTYRSSISVLLN</sequence>
<protein>
    <submittedName>
        <fullName evidence="1">Uncharacterized protein</fullName>
    </submittedName>
</protein>
<organism evidence="1 2">
    <name type="scientific">Vespula squamosa</name>
    <name type="common">Southern yellow jacket</name>
    <name type="synonym">Wasp</name>
    <dbReference type="NCBI Taxonomy" id="30214"/>
    <lineage>
        <taxon>Eukaryota</taxon>
        <taxon>Metazoa</taxon>
        <taxon>Ecdysozoa</taxon>
        <taxon>Arthropoda</taxon>
        <taxon>Hexapoda</taxon>
        <taxon>Insecta</taxon>
        <taxon>Pterygota</taxon>
        <taxon>Neoptera</taxon>
        <taxon>Endopterygota</taxon>
        <taxon>Hymenoptera</taxon>
        <taxon>Apocrita</taxon>
        <taxon>Aculeata</taxon>
        <taxon>Vespoidea</taxon>
        <taxon>Vespidae</taxon>
        <taxon>Vespinae</taxon>
        <taxon>Vespula</taxon>
    </lineage>
</organism>